<dbReference type="AlphaFoldDB" id="A0A0A9GFK9"/>
<accession>A0A0A9GFK9</accession>
<dbReference type="EMBL" id="GBRH01175687">
    <property type="protein sequence ID" value="JAE22209.1"/>
    <property type="molecule type" value="Transcribed_RNA"/>
</dbReference>
<evidence type="ECO:0000313" key="2">
    <source>
        <dbReference type="EMBL" id="JAE22209.1"/>
    </source>
</evidence>
<reference evidence="2" key="2">
    <citation type="journal article" date="2015" name="Data Brief">
        <title>Shoot transcriptome of the giant reed, Arundo donax.</title>
        <authorList>
            <person name="Barrero R.A."/>
            <person name="Guerrero F.D."/>
            <person name="Moolhuijzen P."/>
            <person name="Goolsby J.A."/>
            <person name="Tidwell J."/>
            <person name="Bellgard S.E."/>
            <person name="Bellgard M.I."/>
        </authorList>
    </citation>
    <scope>NUCLEOTIDE SEQUENCE</scope>
    <source>
        <tissue evidence="2">Shoot tissue taken approximately 20 cm above the soil surface</tissue>
    </source>
</reference>
<feature type="compositionally biased region" description="Basic and acidic residues" evidence="1">
    <location>
        <begin position="109"/>
        <end position="119"/>
    </location>
</feature>
<organism evidence="2">
    <name type="scientific">Arundo donax</name>
    <name type="common">Giant reed</name>
    <name type="synonym">Donax arundinaceus</name>
    <dbReference type="NCBI Taxonomy" id="35708"/>
    <lineage>
        <taxon>Eukaryota</taxon>
        <taxon>Viridiplantae</taxon>
        <taxon>Streptophyta</taxon>
        <taxon>Embryophyta</taxon>
        <taxon>Tracheophyta</taxon>
        <taxon>Spermatophyta</taxon>
        <taxon>Magnoliopsida</taxon>
        <taxon>Liliopsida</taxon>
        <taxon>Poales</taxon>
        <taxon>Poaceae</taxon>
        <taxon>PACMAD clade</taxon>
        <taxon>Arundinoideae</taxon>
        <taxon>Arundineae</taxon>
        <taxon>Arundo</taxon>
    </lineage>
</organism>
<feature type="compositionally biased region" description="Polar residues" evidence="1">
    <location>
        <begin position="1"/>
        <end position="10"/>
    </location>
</feature>
<proteinExistence type="predicted"/>
<protein>
    <submittedName>
        <fullName evidence="2">Uncharacterized protein</fullName>
    </submittedName>
</protein>
<sequence>MWTSEGSQTLAAVPLPAPQSAALRKDGARRKAIPLAPPAIWPGKRTLPSNCDDRMASAGGKDWSDGDSTTISMAAEKKPDRRATHSIALPRRGHCFLAPGRPRGGGFDHSAKTPCRREMASSGSAARLGDGRSKRGAHRRTGTKPPRSSIGSRRALLAGGGSALGVAEKRAGIHERSGEVNGGGLGNRAAGCGGGTHQPTAASDFPHFVPLACLRSAFFSRRGGVTVAADAYCIRRSGFV</sequence>
<feature type="region of interest" description="Disordered" evidence="1">
    <location>
        <begin position="1"/>
        <end position="69"/>
    </location>
</feature>
<evidence type="ECO:0000256" key="1">
    <source>
        <dbReference type="SAM" id="MobiDB-lite"/>
    </source>
</evidence>
<feature type="region of interest" description="Disordered" evidence="1">
    <location>
        <begin position="94"/>
        <end position="154"/>
    </location>
</feature>
<name>A0A0A9GFK9_ARUDO</name>
<reference evidence="2" key="1">
    <citation type="submission" date="2014-09" db="EMBL/GenBank/DDBJ databases">
        <authorList>
            <person name="Magalhaes I.L.F."/>
            <person name="Oliveira U."/>
            <person name="Santos F.R."/>
            <person name="Vidigal T.H.D.A."/>
            <person name="Brescovit A.D."/>
            <person name="Santos A.J."/>
        </authorList>
    </citation>
    <scope>NUCLEOTIDE SEQUENCE</scope>
    <source>
        <tissue evidence="2">Shoot tissue taken approximately 20 cm above the soil surface</tissue>
    </source>
</reference>